<dbReference type="InterPro" id="IPR050965">
    <property type="entry name" value="UPF0336/Enoyl-CoA_hydratase"/>
</dbReference>
<evidence type="ECO:0000256" key="1">
    <source>
        <dbReference type="HAMAP-Rule" id="MF_00799"/>
    </source>
</evidence>
<feature type="domain" description="FAS1-like dehydratase" evidence="2">
    <location>
        <begin position="7"/>
        <end position="134"/>
    </location>
</feature>
<dbReference type="InterPro" id="IPR054849">
    <property type="entry name" value="UPF0336_fam"/>
</dbReference>
<dbReference type="STRING" id="1776.BHQ18_08725"/>
<evidence type="ECO:0000313" key="3">
    <source>
        <dbReference type="EMBL" id="ODQ90803.1"/>
    </source>
</evidence>
<dbReference type="NCBIfam" id="NF040624">
    <property type="entry name" value="HadA"/>
    <property type="match status" value="1"/>
</dbReference>
<organism evidence="3 4">
    <name type="scientific">Mycolicibacterium flavescens</name>
    <name type="common">Mycobacterium flavescens</name>
    <dbReference type="NCBI Taxonomy" id="1776"/>
    <lineage>
        <taxon>Bacteria</taxon>
        <taxon>Bacillati</taxon>
        <taxon>Actinomycetota</taxon>
        <taxon>Actinomycetes</taxon>
        <taxon>Mycobacteriales</taxon>
        <taxon>Mycobacteriaceae</taxon>
        <taxon>Mycolicibacterium</taxon>
    </lineage>
</organism>
<dbReference type="AlphaFoldDB" id="A0A1E3RLN8"/>
<dbReference type="SUPFAM" id="SSF54637">
    <property type="entry name" value="Thioesterase/thiol ester dehydrase-isomerase"/>
    <property type="match status" value="1"/>
</dbReference>
<dbReference type="InterPro" id="IPR016709">
    <property type="entry name" value="HadA-like"/>
</dbReference>
<comment type="caution">
    <text evidence="3">The sequence shown here is derived from an EMBL/GenBank/DDBJ whole genome shotgun (WGS) entry which is preliminary data.</text>
</comment>
<comment type="similarity">
    <text evidence="1">Belongs to the UPF0336 family.</text>
</comment>
<reference evidence="4" key="1">
    <citation type="submission" date="2016-09" db="EMBL/GenBank/DDBJ databases">
        <authorList>
            <person name="Greninger A.L."/>
            <person name="Jerome K.R."/>
            <person name="Mcnair B."/>
            <person name="Wallis C."/>
            <person name="Fang F."/>
        </authorList>
    </citation>
    <scope>NUCLEOTIDE SEQUENCE [LARGE SCALE GENOMIC DNA]</scope>
    <source>
        <strain evidence="4">M6</strain>
    </source>
</reference>
<dbReference type="GO" id="GO:0006633">
    <property type="term" value="P:fatty acid biosynthetic process"/>
    <property type="evidence" value="ECO:0007669"/>
    <property type="project" value="TreeGrafter"/>
</dbReference>
<dbReference type="InterPro" id="IPR029069">
    <property type="entry name" value="HotDog_dom_sf"/>
</dbReference>
<dbReference type="Proteomes" id="UP000094053">
    <property type="component" value="Unassembled WGS sequence"/>
</dbReference>
<dbReference type="EMBL" id="MIHA01000005">
    <property type="protein sequence ID" value="ODQ90803.1"/>
    <property type="molecule type" value="Genomic_DNA"/>
</dbReference>
<keyword evidence="4" id="KW-1185">Reference proteome</keyword>
<evidence type="ECO:0000313" key="4">
    <source>
        <dbReference type="Proteomes" id="UP000094053"/>
    </source>
</evidence>
<gene>
    <name evidence="3" type="ORF">BHQ18_08725</name>
</gene>
<dbReference type="CDD" id="cd03441">
    <property type="entry name" value="R_hydratase_like"/>
    <property type="match status" value="1"/>
</dbReference>
<dbReference type="HAMAP" id="MF_00799">
    <property type="entry name" value="UPF0336"/>
    <property type="match status" value="1"/>
</dbReference>
<dbReference type="GO" id="GO:0019171">
    <property type="term" value="F:(3R)-hydroxyacyl-[acyl-carrier-protein] dehydratase activity"/>
    <property type="evidence" value="ECO:0007669"/>
    <property type="project" value="TreeGrafter"/>
</dbReference>
<dbReference type="Pfam" id="PF13452">
    <property type="entry name" value="FAS1_DH_region"/>
    <property type="match status" value="1"/>
</dbReference>
<name>A0A1E3RLN8_MYCFV</name>
<dbReference type="Gene3D" id="3.10.129.10">
    <property type="entry name" value="Hotdog Thioesterase"/>
    <property type="match status" value="1"/>
</dbReference>
<dbReference type="InterPro" id="IPR039569">
    <property type="entry name" value="FAS1-like_DH_region"/>
</dbReference>
<dbReference type="OrthoDB" id="5415111at2"/>
<dbReference type="PANTHER" id="PTHR43437:SF3">
    <property type="entry name" value="HYDROXYACYL-THIOESTER DEHYDRATASE TYPE 2, MITOCHONDRIAL"/>
    <property type="match status" value="1"/>
</dbReference>
<accession>A0A1E3RLN8</accession>
<dbReference type="PANTHER" id="PTHR43437">
    <property type="entry name" value="HYDROXYACYL-THIOESTER DEHYDRATASE TYPE 2, MITOCHONDRIAL-RELATED"/>
    <property type="match status" value="1"/>
</dbReference>
<proteinExistence type="inferred from homology"/>
<dbReference type="PIRSF" id="PIRSF018072">
    <property type="entry name" value="UCP018072"/>
    <property type="match status" value="1"/>
</dbReference>
<evidence type="ECO:0000259" key="2">
    <source>
        <dbReference type="Pfam" id="PF13452"/>
    </source>
</evidence>
<protein>
    <recommendedName>
        <fullName evidence="1">UPF0336 protein BHQ18_08725</fullName>
    </recommendedName>
</protein>
<sequence length="158" mass="17230">MSLSERIVGMSYRYPDHYVVGREKIREYATAVKNDDRVFFDEDAAAELGHRALPAPLTFTSVLGYKAQTGFFRHAGIGLTDMKIVQVDQVFKYTAPIFAGDKIYADVSVDAVRQAHGTDLVVLKTIVTNEAGGVLQETYTTLAGRTGDGEEGFSDGTA</sequence>
<dbReference type="NCBIfam" id="NF010245">
    <property type="entry name" value="PRK13692.1"/>
    <property type="match status" value="1"/>
</dbReference>